<dbReference type="SMART" id="SM00717">
    <property type="entry name" value="SANT"/>
    <property type="match status" value="3"/>
</dbReference>
<feature type="region of interest" description="Disordered" evidence="5">
    <location>
        <begin position="830"/>
        <end position="889"/>
    </location>
</feature>
<dbReference type="Proteomes" id="UP000078113">
    <property type="component" value="Unassembled WGS sequence"/>
</dbReference>
<evidence type="ECO:0000256" key="5">
    <source>
        <dbReference type="SAM" id="MobiDB-lite"/>
    </source>
</evidence>
<feature type="compositionally biased region" description="Low complexity" evidence="5">
    <location>
        <begin position="644"/>
        <end position="659"/>
    </location>
</feature>
<evidence type="ECO:0000313" key="8">
    <source>
        <dbReference type="EMBL" id="KAE8271648.1"/>
    </source>
</evidence>
<organism evidence="8 9">
    <name type="scientific">Tilletia walkeri</name>
    <dbReference type="NCBI Taxonomy" id="117179"/>
    <lineage>
        <taxon>Eukaryota</taxon>
        <taxon>Fungi</taxon>
        <taxon>Dikarya</taxon>
        <taxon>Basidiomycota</taxon>
        <taxon>Ustilaginomycotina</taxon>
        <taxon>Exobasidiomycetes</taxon>
        <taxon>Tilletiales</taxon>
        <taxon>Tilletiaceae</taxon>
        <taxon>Tilletia</taxon>
    </lineage>
</organism>
<dbReference type="Pfam" id="PF00249">
    <property type="entry name" value="Myb_DNA-binding"/>
    <property type="match status" value="2"/>
</dbReference>
<dbReference type="PANTHER" id="PTHR48000:SF46">
    <property type="entry name" value="TRANSCRIPTION FACTOR MYB36"/>
    <property type="match status" value="1"/>
</dbReference>
<feature type="compositionally biased region" description="Low complexity" evidence="5">
    <location>
        <begin position="958"/>
        <end position="979"/>
    </location>
</feature>
<feature type="compositionally biased region" description="Low complexity" evidence="5">
    <location>
        <begin position="1094"/>
        <end position="1103"/>
    </location>
</feature>
<dbReference type="InterPro" id="IPR009057">
    <property type="entry name" value="Homeodomain-like_sf"/>
</dbReference>
<evidence type="ECO:0000313" key="9">
    <source>
        <dbReference type="Proteomes" id="UP000078113"/>
    </source>
</evidence>
<feature type="compositionally biased region" description="Polar residues" evidence="5">
    <location>
        <begin position="1073"/>
        <end position="1083"/>
    </location>
</feature>
<dbReference type="PROSITE" id="PS51294">
    <property type="entry name" value="HTH_MYB"/>
    <property type="match status" value="2"/>
</dbReference>
<dbReference type="InterPro" id="IPR001005">
    <property type="entry name" value="SANT/Myb"/>
</dbReference>
<feature type="compositionally biased region" description="Low complexity" evidence="5">
    <location>
        <begin position="1128"/>
        <end position="1140"/>
    </location>
</feature>
<dbReference type="EMBL" id="LWDG02000013">
    <property type="protein sequence ID" value="KAE8271648.1"/>
    <property type="molecule type" value="Genomic_DNA"/>
</dbReference>
<feature type="domain" description="Myb-like" evidence="6">
    <location>
        <begin position="88"/>
        <end position="139"/>
    </location>
</feature>
<dbReference type="CDD" id="cd00167">
    <property type="entry name" value="SANT"/>
    <property type="match status" value="1"/>
</dbReference>
<evidence type="ECO:0000256" key="3">
    <source>
        <dbReference type="ARBA" id="ARBA00023125"/>
    </source>
</evidence>
<protein>
    <submittedName>
        <fullName evidence="8">Uncharacterized protein</fullName>
    </submittedName>
</protein>
<feature type="compositionally biased region" description="Low complexity" evidence="5">
    <location>
        <begin position="485"/>
        <end position="495"/>
    </location>
</feature>
<feature type="region of interest" description="Disordered" evidence="5">
    <location>
        <begin position="909"/>
        <end position="1000"/>
    </location>
</feature>
<feature type="region of interest" description="Disordered" evidence="5">
    <location>
        <begin position="464"/>
        <end position="511"/>
    </location>
</feature>
<dbReference type="PROSITE" id="PS50090">
    <property type="entry name" value="MYB_LIKE"/>
    <property type="match status" value="2"/>
</dbReference>
<feature type="compositionally biased region" description="Low complexity" evidence="5">
    <location>
        <begin position="853"/>
        <end position="865"/>
    </location>
</feature>
<keyword evidence="2" id="KW-0805">Transcription regulation</keyword>
<feature type="region of interest" description="Disordered" evidence="5">
    <location>
        <begin position="728"/>
        <end position="750"/>
    </location>
</feature>
<comment type="caution">
    <text evidence="8">The sequence shown here is derived from an EMBL/GenBank/DDBJ whole genome shotgun (WGS) entry which is preliminary data.</text>
</comment>
<keyword evidence="9" id="KW-1185">Reference proteome</keyword>
<feature type="region of interest" description="Disordered" evidence="5">
    <location>
        <begin position="1"/>
        <end position="24"/>
    </location>
</feature>
<feature type="compositionally biased region" description="Low complexity" evidence="5">
    <location>
        <begin position="249"/>
        <end position="277"/>
    </location>
</feature>
<dbReference type="PANTHER" id="PTHR48000">
    <property type="entry name" value="OS09G0431300 PROTEIN"/>
    <property type="match status" value="1"/>
</dbReference>
<feature type="compositionally biased region" description="Low complexity" evidence="5">
    <location>
        <begin position="1057"/>
        <end position="1067"/>
    </location>
</feature>
<feature type="domain" description="HTH myb-type" evidence="7">
    <location>
        <begin position="88"/>
        <end position="143"/>
    </location>
</feature>
<keyword evidence="4" id="KW-0804">Transcription</keyword>
<keyword evidence="3" id="KW-0238">DNA-binding</keyword>
<dbReference type="SUPFAM" id="SSF46689">
    <property type="entry name" value="Homeodomain-like"/>
    <property type="match status" value="1"/>
</dbReference>
<gene>
    <name evidence="8" type="ORF">A4X09_0g685</name>
</gene>
<feature type="compositionally biased region" description="Polar residues" evidence="5">
    <location>
        <begin position="697"/>
        <end position="714"/>
    </location>
</feature>
<feature type="region of interest" description="Disordered" evidence="5">
    <location>
        <begin position="644"/>
        <end position="715"/>
    </location>
</feature>
<feature type="domain" description="HTH myb-type" evidence="7">
    <location>
        <begin position="144"/>
        <end position="194"/>
    </location>
</feature>
<sequence length="1140" mass="122081">MSTPTGSQTPKIEANASVTQWTQEDDRRLRAAVENVSCGRNGAAGSSANAAALSGTAGKSWQRIALVAFPNGPHDKDACAARWKTLNQPSSIKGPWSKQEDKQLIRLVDQYGPERWVTIADKLGTRTGKQCRERWHNHVDPTINKTSFTPEEDAIIMSMYDKIGSKWAEMSKVLKGRPDNAIKNHYNTTLVRRRKLMEAVGKVNRAQTHHLEQVQQEQQLQHQRQQQEQAAAESQRHQQQQQQEHHHQQQQQQQQHEQQQHQQHLQQQQQQQQQQFHHVQHHQILPPTPMSAPPMVNAQDPMFAAAMFEHRRFLIQQNENGNQGIIVHDGNMSSPYITGGNLPNMPFRLEDQELEVMPRFATGAIPQFEDRFGLGGSMMARSASIPVQSHGRLGLPVPLQRSTSYTNGFVPPPPAPGTFINPDEFSSYIGNGSVNADTPSFNDPSSIQFGSYGSLPHMVISSQESYSNLTPPPPPPGVSLDMGSQAHLQAQQQRLQMHESHSEGVAVPSSHQEWQLEHMMQLNAAASQQSLHQSTGHSQASDASGLYYGNMLGVTGMPASIMMGDHSPQDAFAHANLPEMSSATASPYYTTIPLGMTGSATTTHVQAGTVMQHQHSQQAAFEAQQQQQQQKQELALQARDAQLQEMTMQQSSQASTSAAEADRVSPKTAPLELSDKPNKKRKQPDEATASESRDTNSEAVSASTSSKIDAGSSSSHRDLLLNNLVKLPSMPGSPYSPARQQSRERLPSLAAVAGAAEALSSSPGNAAARNRSRTSSLLGSIVAANSAMSSVDEKQKALLLPAFKQQMSASAHKAAAAAAVANVLAANGKDRERSGLSSPGGSGLSSIVHGTPSSASRLRSASQLSDCAGESPSRRMQAPPLKRTRLSSLSTDILPSTIASSNFNFSMPMSSSSAQNGETTSTTSPSKAEATGDTSISSIRSSGSSSSMNSSTAMVPALSADSSINSSSTGSTSMTLLMSPDDIPSADDYTTAKPLPSSSGVATSSGILGPSMLANFASFVLPPSLDGGVSSAGSSGTTDMFSHANLHNFGFNFGTSSPSGPSMTSSPIKDKSNGGSNTTSHMVTNLLGLHHAHQQQQQHQQQQTNNENDPSGGNSTRMTFGNSHLRIGSNNTGSGRNGSS</sequence>
<accession>A0A8X7T868</accession>
<evidence type="ECO:0000256" key="2">
    <source>
        <dbReference type="ARBA" id="ARBA00023015"/>
    </source>
</evidence>
<feature type="domain" description="Myb-like" evidence="6">
    <location>
        <begin position="140"/>
        <end position="190"/>
    </location>
</feature>
<name>A0A8X7T868_9BASI</name>
<dbReference type="GO" id="GO:0003677">
    <property type="term" value="F:DNA binding"/>
    <property type="evidence" value="ECO:0007669"/>
    <property type="project" value="UniProtKB-KW"/>
</dbReference>
<keyword evidence="1" id="KW-0677">Repeat</keyword>
<evidence type="ECO:0000259" key="6">
    <source>
        <dbReference type="PROSITE" id="PS50090"/>
    </source>
</evidence>
<reference evidence="8" key="1">
    <citation type="submission" date="2016-04" db="EMBL/GenBank/DDBJ databases">
        <authorList>
            <person name="Nguyen H.D."/>
            <person name="Samba Siva P."/>
            <person name="Cullis J."/>
            <person name="Levesque C.A."/>
            <person name="Hambleton S."/>
        </authorList>
    </citation>
    <scope>NUCLEOTIDE SEQUENCE</scope>
    <source>
        <strain evidence="8">DAOMC 236422</strain>
    </source>
</reference>
<feature type="compositionally biased region" description="Low complexity" evidence="5">
    <location>
        <begin position="935"/>
        <end position="951"/>
    </location>
</feature>
<dbReference type="AlphaFoldDB" id="A0A8X7T868"/>
<feature type="compositionally biased region" description="Low complexity" evidence="5">
    <location>
        <begin position="213"/>
        <end position="242"/>
    </location>
</feature>
<feature type="compositionally biased region" description="Polar residues" evidence="5">
    <location>
        <begin position="914"/>
        <end position="926"/>
    </location>
</feature>
<feature type="region of interest" description="Disordered" evidence="5">
    <location>
        <begin position="1057"/>
        <end position="1140"/>
    </location>
</feature>
<dbReference type="FunFam" id="1.10.10.60:FF:000010">
    <property type="entry name" value="Transcriptional activator Myb isoform A"/>
    <property type="match status" value="1"/>
</dbReference>
<proteinExistence type="predicted"/>
<reference evidence="8" key="2">
    <citation type="journal article" date="2019" name="IMA Fungus">
        <title>Genome sequencing and comparison of five Tilletia species to identify candidate genes for the detection of regulated species infecting wheat.</title>
        <authorList>
            <person name="Nguyen H.D.T."/>
            <person name="Sultana T."/>
            <person name="Kesanakurti P."/>
            <person name="Hambleton S."/>
        </authorList>
    </citation>
    <scope>NUCLEOTIDE SEQUENCE</scope>
    <source>
        <strain evidence="8">DAOMC 236422</strain>
    </source>
</reference>
<dbReference type="Gene3D" id="1.10.10.60">
    <property type="entry name" value="Homeodomain-like"/>
    <property type="match status" value="2"/>
</dbReference>
<evidence type="ECO:0000256" key="1">
    <source>
        <dbReference type="ARBA" id="ARBA00022737"/>
    </source>
</evidence>
<evidence type="ECO:0000259" key="7">
    <source>
        <dbReference type="PROSITE" id="PS51294"/>
    </source>
</evidence>
<dbReference type="InterPro" id="IPR017930">
    <property type="entry name" value="Myb_dom"/>
</dbReference>
<feature type="compositionally biased region" description="Polar residues" evidence="5">
    <location>
        <begin position="1104"/>
        <end position="1122"/>
    </location>
</feature>
<feature type="region of interest" description="Disordered" evidence="5">
    <location>
        <begin position="212"/>
        <end position="297"/>
    </location>
</feature>
<evidence type="ECO:0000256" key="4">
    <source>
        <dbReference type="ARBA" id="ARBA00023163"/>
    </source>
</evidence>
<feature type="compositionally biased region" description="Polar residues" evidence="5">
    <location>
        <begin position="1"/>
        <end position="22"/>
    </location>
</feature>